<reference evidence="2" key="3">
    <citation type="submission" date="2015-06" db="UniProtKB">
        <authorList>
            <consortium name="EnsemblMetazoa"/>
        </authorList>
    </citation>
    <scope>IDENTIFICATION</scope>
</reference>
<organism evidence="1">
    <name type="scientific">Capitella teleta</name>
    <name type="common">Polychaete worm</name>
    <dbReference type="NCBI Taxonomy" id="283909"/>
    <lineage>
        <taxon>Eukaryota</taxon>
        <taxon>Metazoa</taxon>
        <taxon>Spiralia</taxon>
        <taxon>Lophotrochozoa</taxon>
        <taxon>Annelida</taxon>
        <taxon>Polychaeta</taxon>
        <taxon>Sedentaria</taxon>
        <taxon>Scolecida</taxon>
        <taxon>Capitellidae</taxon>
        <taxon>Capitella</taxon>
    </lineage>
</organism>
<keyword evidence="3" id="KW-1185">Reference proteome</keyword>
<evidence type="ECO:0000313" key="1">
    <source>
        <dbReference type="EMBL" id="ELU17966.1"/>
    </source>
</evidence>
<evidence type="ECO:0000313" key="3">
    <source>
        <dbReference type="Proteomes" id="UP000014760"/>
    </source>
</evidence>
<sequence length="160" mass="18230">MPGIDAWDCDYQPEYRKEKSREHHKTEFAMSLVTGADVSSRKAAKICRKLSEEGLPIPIPSQPAVQKALIRRANELFSLRSKLLAPSKPFFYTMQLKEEMTATLHKQTWSLHFDGKRINDREYQALVLKNSHSEIKLAVLDLNDGKAKTITESISSVIDE</sequence>
<dbReference type="EMBL" id="AMQN01035310">
    <property type="status" value="NOT_ANNOTATED_CDS"/>
    <property type="molecule type" value="Genomic_DNA"/>
</dbReference>
<accession>R7VL52</accession>
<protein>
    <submittedName>
        <fullName evidence="1 2">Uncharacterized protein</fullName>
    </submittedName>
</protein>
<dbReference type="HOGENOM" id="CLU_107742_0_0_1"/>
<name>R7VL52_CAPTE</name>
<dbReference type="EMBL" id="KB292197">
    <property type="protein sequence ID" value="ELU17966.1"/>
    <property type="molecule type" value="Genomic_DNA"/>
</dbReference>
<dbReference type="Proteomes" id="UP000014760">
    <property type="component" value="Unassembled WGS sequence"/>
</dbReference>
<dbReference type="EnsemblMetazoa" id="CapteT216517">
    <property type="protein sequence ID" value="CapteP216517"/>
    <property type="gene ID" value="CapteG216517"/>
</dbReference>
<reference evidence="1 3" key="2">
    <citation type="journal article" date="2013" name="Nature">
        <title>Insights into bilaterian evolution from three spiralian genomes.</title>
        <authorList>
            <person name="Simakov O."/>
            <person name="Marletaz F."/>
            <person name="Cho S.J."/>
            <person name="Edsinger-Gonzales E."/>
            <person name="Havlak P."/>
            <person name="Hellsten U."/>
            <person name="Kuo D.H."/>
            <person name="Larsson T."/>
            <person name="Lv J."/>
            <person name="Arendt D."/>
            <person name="Savage R."/>
            <person name="Osoegawa K."/>
            <person name="de Jong P."/>
            <person name="Grimwood J."/>
            <person name="Chapman J.A."/>
            <person name="Shapiro H."/>
            <person name="Aerts A."/>
            <person name="Otillar R.P."/>
            <person name="Terry A.Y."/>
            <person name="Boore J.L."/>
            <person name="Grigoriev I.V."/>
            <person name="Lindberg D.R."/>
            <person name="Seaver E.C."/>
            <person name="Weisblat D.A."/>
            <person name="Putnam N.H."/>
            <person name="Rokhsar D.S."/>
        </authorList>
    </citation>
    <scope>NUCLEOTIDE SEQUENCE</scope>
    <source>
        <strain evidence="1 3">I ESC-2004</strain>
    </source>
</reference>
<evidence type="ECO:0000313" key="2">
    <source>
        <dbReference type="EnsemblMetazoa" id="CapteP216517"/>
    </source>
</evidence>
<reference evidence="3" key="1">
    <citation type="submission" date="2012-12" db="EMBL/GenBank/DDBJ databases">
        <authorList>
            <person name="Hellsten U."/>
            <person name="Grimwood J."/>
            <person name="Chapman J.A."/>
            <person name="Shapiro H."/>
            <person name="Aerts A."/>
            <person name="Otillar R.P."/>
            <person name="Terry A.Y."/>
            <person name="Boore J.L."/>
            <person name="Simakov O."/>
            <person name="Marletaz F."/>
            <person name="Cho S.-J."/>
            <person name="Edsinger-Gonzales E."/>
            <person name="Havlak P."/>
            <person name="Kuo D.-H."/>
            <person name="Larsson T."/>
            <person name="Lv J."/>
            <person name="Arendt D."/>
            <person name="Savage R."/>
            <person name="Osoegawa K."/>
            <person name="de Jong P."/>
            <person name="Lindberg D.R."/>
            <person name="Seaver E.C."/>
            <person name="Weisblat D.A."/>
            <person name="Putnam N.H."/>
            <person name="Grigoriev I.V."/>
            <person name="Rokhsar D.S."/>
        </authorList>
    </citation>
    <scope>NUCLEOTIDE SEQUENCE</scope>
    <source>
        <strain evidence="3">I ESC-2004</strain>
    </source>
</reference>
<gene>
    <name evidence="1" type="ORF">CAPTEDRAFT_216517</name>
</gene>
<dbReference type="AlphaFoldDB" id="R7VL52"/>
<dbReference type="OrthoDB" id="8052599at2759"/>
<proteinExistence type="predicted"/>